<comment type="caution">
    <text evidence="2">The sequence shown here is derived from an EMBL/GenBank/DDBJ whole genome shotgun (WGS) entry which is preliminary data.</text>
</comment>
<keyword evidence="3" id="KW-1185">Reference proteome</keyword>
<evidence type="ECO:0000313" key="3">
    <source>
        <dbReference type="Proteomes" id="UP001174909"/>
    </source>
</evidence>
<dbReference type="Gene3D" id="3.40.50.300">
    <property type="entry name" value="P-loop containing nucleotide triphosphate hydrolases"/>
    <property type="match status" value="1"/>
</dbReference>
<protein>
    <submittedName>
        <fullName evidence="2">TPR and ankyrin repeat-containing protein 1</fullName>
    </submittedName>
</protein>
<proteinExistence type="predicted"/>
<reference evidence="2" key="1">
    <citation type="submission" date="2023-03" db="EMBL/GenBank/DDBJ databases">
        <authorList>
            <person name="Steffen K."/>
            <person name="Cardenas P."/>
        </authorList>
    </citation>
    <scope>NUCLEOTIDE SEQUENCE</scope>
</reference>
<dbReference type="InterPro" id="IPR027417">
    <property type="entry name" value="P-loop_NTPase"/>
</dbReference>
<dbReference type="AlphaFoldDB" id="A0AA35W1R4"/>
<evidence type="ECO:0000256" key="1">
    <source>
        <dbReference type="SAM" id="MobiDB-lite"/>
    </source>
</evidence>
<dbReference type="InterPro" id="IPR039904">
    <property type="entry name" value="TRANK1"/>
</dbReference>
<feature type="compositionally biased region" description="Basic and acidic residues" evidence="1">
    <location>
        <begin position="1169"/>
        <end position="1185"/>
    </location>
</feature>
<evidence type="ECO:0000313" key="2">
    <source>
        <dbReference type="EMBL" id="CAI8004443.1"/>
    </source>
</evidence>
<dbReference type="PANTHER" id="PTHR21529">
    <property type="entry name" value="MAMMARY TURMOR VIRUS RECEPTOR HOMOLOG 1, 2 MTVR1, 2"/>
    <property type="match status" value="1"/>
</dbReference>
<feature type="region of interest" description="Disordered" evidence="1">
    <location>
        <begin position="1163"/>
        <end position="1188"/>
    </location>
</feature>
<organism evidence="2 3">
    <name type="scientific">Geodia barretti</name>
    <name type="common">Barrett's horny sponge</name>
    <dbReference type="NCBI Taxonomy" id="519541"/>
    <lineage>
        <taxon>Eukaryota</taxon>
        <taxon>Metazoa</taxon>
        <taxon>Porifera</taxon>
        <taxon>Demospongiae</taxon>
        <taxon>Heteroscleromorpha</taxon>
        <taxon>Tetractinellida</taxon>
        <taxon>Astrophorina</taxon>
        <taxon>Geodiidae</taxon>
        <taxon>Geodia</taxon>
    </lineage>
</organism>
<dbReference type="PANTHER" id="PTHR21529:SF4">
    <property type="entry name" value="TPR AND ANKYRIN REPEAT-CONTAINING PROTEIN 1"/>
    <property type="match status" value="1"/>
</dbReference>
<dbReference type="Proteomes" id="UP001174909">
    <property type="component" value="Unassembled WGS sequence"/>
</dbReference>
<gene>
    <name evidence="2" type="ORF">GBAR_LOCUS3922</name>
</gene>
<sequence length="1271" mass="146869">MLCNCRDPNRFFLTGDTAQSIMSGIAFRFEDVKSLFYHRKVKVPEVQHLTINFRAHSGILRLASSVTDLLEEYFPYSFDHDHTLQEQGLVSGPKPVLLHTCSPTELAVALAGKKQTGTMIDFGAHQAILVRTQEAKENLPRELKAAIALTIFESKGLEFDDVLLYNFFTDSKLKEEWRVIVPKSAEVDCEKPHYLVFQEEKHKLLCSELKHLYTAITRAKARLWLYESSDDHRPATWYWKKNSLVEELMVDQIFETGDPESRSSPEDWRERGDEFMQHKLWDVATKCFEKAMCPQKVRECEALRFYHDARNSKDKAEKRQRYLAAATAFLNCDRIEHAPGLLHHAAKCLYNGKRYEDAGWLYGKMKKFDDAIKCCMHSKKFEDVFAIMERQERYGEAVSVAFCFEKFRALQLASKYIGQKCVLRSDIDKSLIKYGKQQVMIHLAKGPKGKERLLTIINVISPELQVKYLEQVGAYDKAVVVLKELGKVDNAYELMLKHAMYKEAFDLAKQGNNVKKQQKVILSAAKFKLSSCPTPHTELPNLQLELESMCQSDKVAPTAIGIANLLHCKITGDISYCHAALKLFREDKYTLGACEALVLLFPKVEKDMQLVETILNVCIEINNICLYLTEKERNTAFVSHIMEQVEELYSVVKERDQYVFQLHQDVWSIMEPWQEGNPTELHQRAHELGRAVSDHLKLNVKLLKGNKECWNVIQNEMVRYTFHHNFTERPFANNDPLKLLNYIKAYSMGLEIICHNNECGSLEEWKRHFYNLIRYNGLTLNMKHYDVIKRFPSALKILEDRLDKFLRAPVDGLSLDDWMEAWILSQSLKQNDFAVSRRVRPVRVHKLSASEIHFYVPSSDIDGIKHKVPHFGQWITFCQLLREGSKARIAVKMLMMYIEVIARRISLNRNIVCVTNVVTMLSICAMMYYAFHILSSPQQATVIIPQMLIDTMTYFDQKNCFKETDSALFQSCFDTFKIIANNRNPVHVITLRADAQKGMERVFQVFTGLYRNGFNVLYQAVKNEEHNNVVTCLTLGLTLLGNLAISSRHKPSDLVVYQKRIQRSLQPLTERTDHHLKGICEALQCCTSAKDIFDIVERLNVQYYRGEKRNYLFNLQILQTKMNLMPCPLPRVPIRSVIPLITNTGDPHLAVEKEDTEKLTAIDSPSTVKSDDKVEPETDLEKQVSNEEEFDEDIMRALTLQDKQTVEMVQQQVSIDDTLVDDDFCRVCKTTLERVGGKTVRLKHIENRDHKSKMDEYTNFTNLSEKNFQTN</sequence>
<name>A0AA35W1R4_GEOBA</name>
<accession>A0AA35W1R4</accession>
<dbReference type="SUPFAM" id="SSF52540">
    <property type="entry name" value="P-loop containing nucleoside triphosphate hydrolases"/>
    <property type="match status" value="1"/>
</dbReference>
<dbReference type="EMBL" id="CASHTH010000562">
    <property type="protein sequence ID" value="CAI8004443.1"/>
    <property type="molecule type" value="Genomic_DNA"/>
</dbReference>